<evidence type="ECO:0000313" key="3">
    <source>
        <dbReference type="Proteomes" id="UP000231143"/>
    </source>
</evidence>
<name>A0A2H0DZ47_9BACT</name>
<organism evidence="2 3">
    <name type="scientific">Candidatus Campbellbacteria bacterium CG22_combo_CG10-13_8_21_14_all_36_13</name>
    <dbReference type="NCBI Taxonomy" id="1974529"/>
    <lineage>
        <taxon>Bacteria</taxon>
        <taxon>Candidatus Campbelliibacteriota</taxon>
    </lineage>
</organism>
<reference evidence="2 3" key="1">
    <citation type="submission" date="2017-09" db="EMBL/GenBank/DDBJ databases">
        <title>Depth-based differentiation of microbial function through sediment-hosted aquifers and enrichment of novel symbionts in the deep terrestrial subsurface.</title>
        <authorList>
            <person name="Probst A.J."/>
            <person name="Ladd B."/>
            <person name="Jarett J.K."/>
            <person name="Geller-Mcgrath D.E."/>
            <person name="Sieber C.M."/>
            <person name="Emerson J.B."/>
            <person name="Anantharaman K."/>
            <person name="Thomas B.C."/>
            <person name="Malmstrom R."/>
            <person name="Stieglmeier M."/>
            <person name="Klingl A."/>
            <person name="Woyke T."/>
            <person name="Ryan C.M."/>
            <person name="Banfield J.F."/>
        </authorList>
    </citation>
    <scope>NUCLEOTIDE SEQUENCE [LARGE SCALE GENOMIC DNA]</scope>
    <source>
        <strain evidence="2">CG22_combo_CG10-13_8_21_14_all_36_13</strain>
    </source>
</reference>
<dbReference type="PANTHER" id="PTHR34047:SF8">
    <property type="entry name" value="PROTEIN YKFC"/>
    <property type="match status" value="1"/>
</dbReference>
<dbReference type="Proteomes" id="UP000231143">
    <property type="component" value="Unassembled WGS sequence"/>
</dbReference>
<evidence type="ECO:0000313" key="2">
    <source>
        <dbReference type="EMBL" id="PIP87455.1"/>
    </source>
</evidence>
<dbReference type="PROSITE" id="PS50878">
    <property type="entry name" value="RT_POL"/>
    <property type="match status" value="1"/>
</dbReference>
<dbReference type="EMBL" id="PCTT01000002">
    <property type="protein sequence ID" value="PIP87455.1"/>
    <property type="molecule type" value="Genomic_DNA"/>
</dbReference>
<protein>
    <recommendedName>
        <fullName evidence="1">Reverse transcriptase domain-containing protein</fullName>
    </recommendedName>
</protein>
<dbReference type="SUPFAM" id="SSF56672">
    <property type="entry name" value="DNA/RNA polymerases"/>
    <property type="match status" value="1"/>
</dbReference>
<gene>
    <name evidence="2" type="ORF">COW81_00060</name>
</gene>
<comment type="caution">
    <text evidence="2">The sequence shown here is derived from an EMBL/GenBank/DDBJ whole genome shotgun (WGS) entry which is preliminary data.</text>
</comment>
<dbReference type="InterPro" id="IPR043502">
    <property type="entry name" value="DNA/RNA_pol_sf"/>
</dbReference>
<sequence>MSNLITKVSRNSSLKKAWFNIKHRPDSRGLDGVTIDEFESNLSDELSRLRQNLLSGRYKFTPLKGVAIDKESGAGKRPLKVPAVRDRVIQKSIELVIRPFIKRKYKIENPASFAYIRNRSVEDAIKKIIQFRKEGYGWVYKADIEKFFDTVDVNLLLNELIYPCLPDDSLNQIIKDALTIELGNVEALEKAKVYDIFPGSGIPQGGTLSPLFANVYLNPFDMEMLGNDYKLVRYADDLIVLCKDESEAKNADALARRIIEKDLKLKIHPTKIGKPRGKEKNSHIMPAKEFEFLGIRFQGSKIYPAPSKFEKVVSKIKMQAKNPEDFNLIGRLNYLKSIVERWGANYHYTDYDKALYAGLDKHLEIVVRQMFINSGYEFSKKITPEDSLKKVGLITFKQSLNHYKGLIAYRREARKKTAGS</sequence>
<proteinExistence type="predicted"/>
<dbReference type="AlphaFoldDB" id="A0A2H0DZ47"/>
<feature type="domain" description="Reverse transcriptase" evidence="1">
    <location>
        <begin position="49"/>
        <end position="297"/>
    </location>
</feature>
<dbReference type="Pfam" id="PF00078">
    <property type="entry name" value="RVT_1"/>
    <property type="match status" value="1"/>
</dbReference>
<dbReference type="InterPro" id="IPR000477">
    <property type="entry name" value="RT_dom"/>
</dbReference>
<evidence type="ECO:0000259" key="1">
    <source>
        <dbReference type="PROSITE" id="PS50878"/>
    </source>
</evidence>
<accession>A0A2H0DZ47</accession>
<dbReference type="CDD" id="cd01651">
    <property type="entry name" value="RT_G2_intron"/>
    <property type="match status" value="1"/>
</dbReference>
<dbReference type="InterPro" id="IPR051083">
    <property type="entry name" value="GrpII_Intron_Splice-Mob/Def"/>
</dbReference>
<dbReference type="PANTHER" id="PTHR34047">
    <property type="entry name" value="NUCLEAR INTRON MATURASE 1, MITOCHONDRIAL-RELATED"/>
    <property type="match status" value="1"/>
</dbReference>